<dbReference type="PANTHER" id="PTHR37067">
    <property type="entry name" value="PX DOMAIN-CONTAINING PROTEIN"/>
    <property type="match status" value="1"/>
</dbReference>
<dbReference type="Proteomes" id="UP001165083">
    <property type="component" value="Unassembled WGS sequence"/>
</dbReference>
<organism evidence="1 2">
    <name type="scientific">Phytophthora lilii</name>
    <dbReference type="NCBI Taxonomy" id="2077276"/>
    <lineage>
        <taxon>Eukaryota</taxon>
        <taxon>Sar</taxon>
        <taxon>Stramenopiles</taxon>
        <taxon>Oomycota</taxon>
        <taxon>Peronosporomycetes</taxon>
        <taxon>Peronosporales</taxon>
        <taxon>Peronosporaceae</taxon>
        <taxon>Phytophthora</taxon>
    </lineage>
</organism>
<accession>A0A9W6WWG1</accession>
<gene>
    <name evidence="1" type="ORF">Plil01_000717500</name>
</gene>
<evidence type="ECO:0000313" key="2">
    <source>
        <dbReference type="Proteomes" id="UP001165083"/>
    </source>
</evidence>
<sequence length="136" mass="15103">MINDESSMQDLGCLLESKIILSFPPNYDSSPQAKRLQVGFATVITNLFSACQANLLNEAESAALMNERYDTSFNEEYDALQRIAAPSSSSRLRQFCCGLATVFAKRASVESDFSTLKWELDDRRSALTSLVLEGIF</sequence>
<dbReference type="PANTHER" id="PTHR37067:SF3">
    <property type="entry name" value="PX DOMAIN-CONTAINING PROTEIN"/>
    <property type="match status" value="1"/>
</dbReference>
<dbReference type="EMBL" id="BSXW01000331">
    <property type="protein sequence ID" value="GMF18954.1"/>
    <property type="molecule type" value="Genomic_DNA"/>
</dbReference>
<comment type="caution">
    <text evidence="1">The sequence shown here is derived from an EMBL/GenBank/DDBJ whole genome shotgun (WGS) entry which is preliminary data.</text>
</comment>
<reference evidence="1" key="1">
    <citation type="submission" date="2023-04" db="EMBL/GenBank/DDBJ databases">
        <title>Phytophthora lilii NBRC 32176.</title>
        <authorList>
            <person name="Ichikawa N."/>
            <person name="Sato H."/>
            <person name="Tonouchi N."/>
        </authorList>
    </citation>
    <scope>NUCLEOTIDE SEQUENCE</scope>
    <source>
        <strain evidence="1">NBRC 32176</strain>
    </source>
</reference>
<evidence type="ECO:0000313" key="1">
    <source>
        <dbReference type="EMBL" id="GMF18954.1"/>
    </source>
</evidence>
<name>A0A9W6WWG1_9STRA</name>
<protein>
    <submittedName>
        <fullName evidence="1">Unnamed protein product</fullName>
    </submittedName>
</protein>
<keyword evidence="2" id="KW-1185">Reference proteome</keyword>
<proteinExistence type="predicted"/>
<dbReference type="AlphaFoldDB" id="A0A9W6WWG1"/>
<dbReference type="OrthoDB" id="125610at2759"/>